<dbReference type="EMBL" id="AP022610">
    <property type="protein sequence ID" value="BBZ29633.1"/>
    <property type="molecule type" value="Genomic_DNA"/>
</dbReference>
<name>A0A7I7XKK9_9MYCO</name>
<feature type="transmembrane region" description="Helical" evidence="2">
    <location>
        <begin position="99"/>
        <end position="120"/>
    </location>
</feature>
<evidence type="ECO:0000313" key="4">
    <source>
        <dbReference type="Proteomes" id="UP000466517"/>
    </source>
</evidence>
<gene>
    <name evidence="3" type="ORF">MMAD_39280</name>
</gene>
<protein>
    <recommendedName>
        <fullName evidence="5">Emopamil-binding protein</fullName>
    </recommendedName>
</protein>
<reference evidence="3 4" key="1">
    <citation type="journal article" date="2019" name="Emerg. Microbes Infect.">
        <title>Comprehensive subspecies identification of 175 nontuberculous mycobacteria species based on 7547 genomic profiles.</title>
        <authorList>
            <person name="Matsumoto Y."/>
            <person name="Kinjo T."/>
            <person name="Motooka D."/>
            <person name="Nabeya D."/>
            <person name="Jung N."/>
            <person name="Uechi K."/>
            <person name="Horii T."/>
            <person name="Iida T."/>
            <person name="Fujita J."/>
            <person name="Nakamura S."/>
        </authorList>
    </citation>
    <scope>NUCLEOTIDE SEQUENCE [LARGE SCALE GENOMIC DNA]</scope>
    <source>
        <strain evidence="3 4">JCM 13574</strain>
    </source>
</reference>
<sequence length="266" mass="29813">MTSDVETPTPSDPMPNLARPWAPHRRRTYLALTALTGVAFTGVVLGVGLHWLPPTFTVDVVANLLFGVPVILLPLVYFWTGRGEHRPPLERAAELTMIYLPYTAGSQLGYELIFLIGHPFDLWTPTSDPGWKWLWWQWGLTDTRYTSGNDWIFGLEFVGVATGITLFVLWTRLLRPTLAIESRIRCLWLAFAGCSILIGTTGVYFLSEVRAGFSDVGQGAFGLWFKFIAENVPFAVLPFFVLWGIHRQVDYLTRRAGALDATAHLA</sequence>
<dbReference type="KEGG" id="mmag:MMAD_39280"/>
<feature type="transmembrane region" description="Helical" evidence="2">
    <location>
        <begin position="58"/>
        <end position="79"/>
    </location>
</feature>
<feature type="region of interest" description="Disordered" evidence="1">
    <location>
        <begin position="1"/>
        <end position="20"/>
    </location>
</feature>
<proteinExistence type="predicted"/>
<keyword evidence="2" id="KW-1133">Transmembrane helix</keyword>
<accession>A0A7I7XKK9</accession>
<dbReference type="Proteomes" id="UP000466517">
    <property type="component" value="Chromosome"/>
</dbReference>
<feature type="transmembrane region" description="Helical" evidence="2">
    <location>
        <begin position="151"/>
        <end position="174"/>
    </location>
</feature>
<organism evidence="3 4">
    <name type="scientific">Mycolicibacterium madagascariense</name>
    <dbReference type="NCBI Taxonomy" id="212765"/>
    <lineage>
        <taxon>Bacteria</taxon>
        <taxon>Bacillati</taxon>
        <taxon>Actinomycetota</taxon>
        <taxon>Actinomycetes</taxon>
        <taxon>Mycobacteriales</taxon>
        <taxon>Mycobacteriaceae</taxon>
        <taxon>Mycolicibacterium</taxon>
    </lineage>
</organism>
<evidence type="ECO:0000256" key="1">
    <source>
        <dbReference type="SAM" id="MobiDB-lite"/>
    </source>
</evidence>
<feature type="transmembrane region" description="Helical" evidence="2">
    <location>
        <begin position="227"/>
        <end position="245"/>
    </location>
</feature>
<keyword evidence="2" id="KW-0472">Membrane</keyword>
<evidence type="ECO:0000313" key="3">
    <source>
        <dbReference type="EMBL" id="BBZ29633.1"/>
    </source>
</evidence>
<dbReference type="AlphaFoldDB" id="A0A7I7XKK9"/>
<evidence type="ECO:0000256" key="2">
    <source>
        <dbReference type="SAM" id="Phobius"/>
    </source>
</evidence>
<feature type="transmembrane region" description="Helical" evidence="2">
    <location>
        <begin position="186"/>
        <end position="207"/>
    </location>
</feature>
<keyword evidence="2" id="KW-0812">Transmembrane</keyword>
<feature type="transmembrane region" description="Helical" evidence="2">
    <location>
        <begin position="29"/>
        <end position="52"/>
    </location>
</feature>
<evidence type="ECO:0008006" key="5">
    <source>
        <dbReference type="Google" id="ProtNLM"/>
    </source>
</evidence>
<keyword evidence="4" id="KW-1185">Reference proteome</keyword>
<dbReference type="RefSeq" id="WP_163740347.1">
    <property type="nucleotide sequence ID" value="NZ_AP022610.1"/>
</dbReference>